<dbReference type="AlphaFoldDB" id="A0A0D8HIM9"/>
<keyword evidence="2" id="KW-1185">Reference proteome</keyword>
<gene>
    <name evidence="1" type="ORF">AXFE_15370</name>
</gene>
<name>A0A0D8HIM9_9ACTN</name>
<sequence>MLCKSIWVTVRGIIKATGNVDTLGNIELIDRQELRVKSFLDFISFACCRSRIDSSLSWADESICAITPCSKRVLAGMVCTQGANPLILDERSEIDILSVK</sequence>
<reference evidence="1 2" key="1">
    <citation type="submission" date="2015-01" db="EMBL/GenBank/DDBJ databases">
        <title>Draft genome of the acidophilic iron oxidizer Acidithrix ferrooxidans strain Py-F3.</title>
        <authorList>
            <person name="Poehlein A."/>
            <person name="Eisen S."/>
            <person name="Schloemann M."/>
            <person name="Johnson B.D."/>
            <person name="Daniel R."/>
            <person name="Muehling M."/>
        </authorList>
    </citation>
    <scope>NUCLEOTIDE SEQUENCE [LARGE SCALE GENOMIC DNA]</scope>
    <source>
        <strain evidence="1 2">Py-F3</strain>
    </source>
</reference>
<dbReference type="STRING" id="1280514.AXFE_15370"/>
<dbReference type="RefSeq" id="WP_052605265.1">
    <property type="nucleotide sequence ID" value="NZ_JXYS01000034.1"/>
</dbReference>
<accession>A0A0D8HIM9</accession>
<dbReference type="Proteomes" id="UP000032360">
    <property type="component" value="Unassembled WGS sequence"/>
</dbReference>
<protein>
    <submittedName>
        <fullName evidence="1">Uncharacterized protein</fullName>
    </submittedName>
</protein>
<proteinExistence type="predicted"/>
<dbReference type="EMBL" id="JXYS01000034">
    <property type="protein sequence ID" value="KJF17637.1"/>
    <property type="molecule type" value="Genomic_DNA"/>
</dbReference>
<organism evidence="1 2">
    <name type="scientific">Acidithrix ferrooxidans</name>
    <dbReference type="NCBI Taxonomy" id="1280514"/>
    <lineage>
        <taxon>Bacteria</taxon>
        <taxon>Bacillati</taxon>
        <taxon>Actinomycetota</taxon>
        <taxon>Acidimicrobiia</taxon>
        <taxon>Acidimicrobiales</taxon>
        <taxon>Acidimicrobiaceae</taxon>
        <taxon>Acidithrix</taxon>
    </lineage>
</organism>
<evidence type="ECO:0000313" key="2">
    <source>
        <dbReference type="Proteomes" id="UP000032360"/>
    </source>
</evidence>
<comment type="caution">
    <text evidence="1">The sequence shown here is derived from an EMBL/GenBank/DDBJ whole genome shotgun (WGS) entry which is preliminary data.</text>
</comment>
<evidence type="ECO:0000313" key="1">
    <source>
        <dbReference type="EMBL" id="KJF17637.1"/>
    </source>
</evidence>